<feature type="binding site" evidence="4">
    <location>
        <begin position="59"/>
        <end position="60"/>
    </location>
    <ligand>
        <name>FAD</name>
        <dbReference type="ChEBI" id="CHEBI:57692"/>
    </ligand>
</feature>
<dbReference type="InterPro" id="IPR050703">
    <property type="entry name" value="Flavin_MAO"/>
</dbReference>
<gene>
    <name evidence="7" type="ORF">FHS49_002409</name>
</gene>
<dbReference type="GO" id="GO:0016491">
    <property type="term" value="F:oxidoreductase activity"/>
    <property type="evidence" value="ECO:0007669"/>
    <property type="project" value="UniProtKB-KW"/>
</dbReference>
<evidence type="ECO:0000259" key="6">
    <source>
        <dbReference type="Pfam" id="PF01593"/>
    </source>
</evidence>
<dbReference type="PROSITE" id="PS51318">
    <property type="entry name" value="TAT"/>
    <property type="match status" value="1"/>
</dbReference>
<proteinExistence type="inferred from homology"/>
<evidence type="ECO:0000256" key="3">
    <source>
        <dbReference type="ARBA" id="ARBA00023002"/>
    </source>
</evidence>
<dbReference type="AlphaFoldDB" id="A0A7W9AIQ6"/>
<comment type="cofactor">
    <cofactor evidence="1">
        <name>FAD</name>
        <dbReference type="ChEBI" id="CHEBI:57692"/>
    </cofactor>
</comment>
<dbReference type="Proteomes" id="UP000549617">
    <property type="component" value="Unassembled WGS sequence"/>
</dbReference>
<dbReference type="InterPro" id="IPR006311">
    <property type="entry name" value="TAT_signal"/>
</dbReference>
<keyword evidence="8" id="KW-1185">Reference proteome</keyword>
<keyword evidence="3" id="KW-0560">Oxidoreductase</keyword>
<reference evidence="7 8" key="1">
    <citation type="submission" date="2020-08" db="EMBL/GenBank/DDBJ databases">
        <title>Genomic Encyclopedia of Type Strains, Phase IV (KMG-IV): sequencing the most valuable type-strain genomes for metagenomic binning, comparative biology and taxonomic classification.</title>
        <authorList>
            <person name="Goeker M."/>
        </authorList>
    </citation>
    <scope>NUCLEOTIDE SEQUENCE [LARGE SCALE GENOMIC DNA]</scope>
    <source>
        <strain evidence="7 8">DSM 25079</strain>
    </source>
</reference>
<dbReference type="InterPro" id="IPR002937">
    <property type="entry name" value="Amino_oxidase"/>
</dbReference>
<feature type="binding site" evidence="4">
    <location>
        <position position="468"/>
    </location>
    <ligand>
        <name>FAD</name>
        <dbReference type="ChEBI" id="CHEBI:57692"/>
    </ligand>
</feature>
<dbReference type="InterPro" id="IPR001613">
    <property type="entry name" value="Flavin_amine_oxidase"/>
</dbReference>
<dbReference type="PANTHER" id="PTHR43563">
    <property type="entry name" value="AMINE OXIDASE"/>
    <property type="match status" value="1"/>
</dbReference>
<dbReference type="PANTHER" id="PTHR43563:SF1">
    <property type="entry name" value="AMINE OXIDASE [FLAVIN-CONTAINING] B"/>
    <property type="match status" value="1"/>
</dbReference>
<dbReference type="Pfam" id="PF01593">
    <property type="entry name" value="Amino_oxidase"/>
    <property type="match status" value="1"/>
</dbReference>
<comment type="caution">
    <text evidence="7">The sequence shown here is derived from an EMBL/GenBank/DDBJ whole genome shotgun (WGS) entry which is preliminary data.</text>
</comment>
<keyword evidence="5" id="KW-0732">Signal</keyword>
<protein>
    <submittedName>
        <fullName evidence="7">Monoamine oxidase</fullName>
    </submittedName>
</protein>
<dbReference type="RefSeq" id="WP_184018783.1">
    <property type="nucleotide sequence ID" value="NZ_JACIJC010000004.1"/>
</dbReference>
<dbReference type="SUPFAM" id="SSF51905">
    <property type="entry name" value="FAD/NAD(P)-binding domain"/>
    <property type="match status" value="1"/>
</dbReference>
<evidence type="ECO:0000313" key="7">
    <source>
        <dbReference type="EMBL" id="MBB5686385.1"/>
    </source>
</evidence>
<accession>A0A7W9AIQ6</accession>
<evidence type="ECO:0000256" key="2">
    <source>
        <dbReference type="ARBA" id="ARBA00005995"/>
    </source>
</evidence>
<organism evidence="7 8">
    <name type="scientific">Sphingobium boeckii</name>
    <dbReference type="NCBI Taxonomy" id="1082345"/>
    <lineage>
        <taxon>Bacteria</taxon>
        <taxon>Pseudomonadati</taxon>
        <taxon>Pseudomonadota</taxon>
        <taxon>Alphaproteobacteria</taxon>
        <taxon>Sphingomonadales</taxon>
        <taxon>Sphingomonadaceae</taxon>
        <taxon>Sphingobium</taxon>
    </lineage>
</organism>
<sequence length="495" mass="53999">MFDRRKFLTYATAAAGVAAIPKSAFAADTADVIIIGAGLSGLNAAMLLKEQGMRPIVLEANSIVGGRVRTHESVDGPVDVGASQIGRSYARVLDMVQKMNLKLIPEDRDLLPFGAHYQGAWIDNAKWADNPLNKTVGEERSIPPMLMAQRLVSKYNPFQDVTDWLDPKYASLDISLRQLLQSHGHSEQAIKLASLWPSGIDIDSTSVLRMWQEETRGAVDVSFGATGNTEEQHAGREQPFGEIHQRKLVNGLTSTSNIEGGCHRLPAAMAATLGDSVRLNKRVGRIEMSDKSGTVHCTDGTSYKARFIISAIPFTMLRQVKIEGGNGGTSPDAIAHMPYANTARLYLSVDPFWQEDGLPASFQTDGPLGMFWAIQNHQGGPTNRAMIVLTGPSARNISAKGKGSEQFLIDELARLRPASVGKVKIKTYKDWALDPLQMGCGFSFAPGQVNSFGRSMLEPWKIMHFAGEHTRRIDFGMESAMESGERAAIEIMARA</sequence>
<feature type="binding site" evidence="4">
    <location>
        <position position="40"/>
    </location>
    <ligand>
        <name>FAD</name>
        <dbReference type="ChEBI" id="CHEBI:57692"/>
    </ligand>
</feature>
<evidence type="ECO:0000256" key="4">
    <source>
        <dbReference type="PIRSR" id="PIRSR601613-1"/>
    </source>
</evidence>
<name>A0A7W9AIQ6_9SPHN</name>
<dbReference type="Gene3D" id="3.50.50.60">
    <property type="entry name" value="FAD/NAD(P)-binding domain"/>
    <property type="match status" value="1"/>
</dbReference>
<feature type="chain" id="PRO_5030568530" evidence="5">
    <location>
        <begin position="27"/>
        <end position="495"/>
    </location>
</feature>
<evidence type="ECO:0000256" key="5">
    <source>
        <dbReference type="SAM" id="SignalP"/>
    </source>
</evidence>
<dbReference type="InterPro" id="IPR036188">
    <property type="entry name" value="FAD/NAD-bd_sf"/>
</dbReference>
<feature type="signal peptide" evidence="5">
    <location>
        <begin position="1"/>
        <end position="26"/>
    </location>
</feature>
<evidence type="ECO:0000256" key="1">
    <source>
        <dbReference type="ARBA" id="ARBA00001974"/>
    </source>
</evidence>
<evidence type="ECO:0000313" key="8">
    <source>
        <dbReference type="Proteomes" id="UP000549617"/>
    </source>
</evidence>
<dbReference type="PRINTS" id="PR00757">
    <property type="entry name" value="AMINEOXDASEF"/>
</dbReference>
<comment type="similarity">
    <text evidence="2">Belongs to the flavin monoamine oxidase family.</text>
</comment>
<dbReference type="EMBL" id="JACIJC010000004">
    <property type="protein sequence ID" value="MBB5686385.1"/>
    <property type="molecule type" value="Genomic_DNA"/>
</dbReference>
<feature type="binding site" evidence="4">
    <location>
        <position position="283"/>
    </location>
    <ligand>
        <name>FAD</name>
        <dbReference type="ChEBI" id="CHEBI:57692"/>
    </ligand>
</feature>
<feature type="domain" description="Amine oxidase" evidence="6">
    <location>
        <begin position="39"/>
        <end position="491"/>
    </location>
</feature>